<dbReference type="InterPro" id="IPR013083">
    <property type="entry name" value="Znf_RING/FYVE/PHD"/>
</dbReference>
<name>L0CLU4_9ABAC</name>
<evidence type="ECO:0000256" key="6">
    <source>
        <dbReference type="SAM" id="MobiDB-lite"/>
    </source>
</evidence>
<feature type="region of interest" description="Disordered" evidence="6">
    <location>
        <begin position="1"/>
        <end position="48"/>
    </location>
</feature>
<evidence type="ECO:0000259" key="7">
    <source>
        <dbReference type="PROSITE" id="PS50089"/>
    </source>
</evidence>
<dbReference type="PROSITE" id="PS50089">
    <property type="entry name" value="ZF_RING_2"/>
    <property type="match status" value="1"/>
</dbReference>
<dbReference type="InterPro" id="IPR017907">
    <property type="entry name" value="Znf_RING_CS"/>
</dbReference>
<keyword evidence="5" id="KW-0175">Coiled coil</keyword>
<dbReference type="Gene3D" id="3.30.40.10">
    <property type="entry name" value="Zinc/RING finger domain, C3HC4 (zinc finger)"/>
    <property type="match status" value="1"/>
</dbReference>
<evidence type="ECO:0000256" key="3">
    <source>
        <dbReference type="ARBA" id="ARBA00022833"/>
    </source>
</evidence>
<dbReference type="PROSITE" id="PS00518">
    <property type="entry name" value="ZF_RING_1"/>
    <property type="match status" value="1"/>
</dbReference>
<keyword evidence="3" id="KW-0862">Zinc</keyword>
<evidence type="ECO:0000256" key="1">
    <source>
        <dbReference type="ARBA" id="ARBA00022723"/>
    </source>
</evidence>
<proteinExistence type="predicted"/>
<dbReference type="GeneID" id="14340233"/>
<dbReference type="KEGG" id="vg:14340233"/>
<keyword evidence="9" id="KW-1185">Reference proteome</keyword>
<evidence type="ECO:0000256" key="4">
    <source>
        <dbReference type="PROSITE-ProRule" id="PRU00175"/>
    </source>
</evidence>
<feature type="compositionally biased region" description="Low complexity" evidence="6">
    <location>
        <begin position="1"/>
        <end position="20"/>
    </location>
</feature>
<organism evidence="8 9">
    <name type="scientific">Thysanoplusia orichalcea nucleopolyhedrovirus</name>
    <dbReference type="NCBI Taxonomy" id="101850"/>
    <lineage>
        <taxon>Viruses</taxon>
        <taxon>Viruses incertae sedis</taxon>
        <taxon>Naldaviricetes</taxon>
        <taxon>Lefavirales</taxon>
        <taxon>Baculoviridae</taxon>
        <taxon>Alphabaculovirus</taxon>
        <taxon>Alphabaculovirus thorichlaceae</taxon>
    </lineage>
</organism>
<dbReference type="SUPFAM" id="SSF57850">
    <property type="entry name" value="RING/U-box"/>
    <property type="match status" value="1"/>
</dbReference>
<protein>
    <submittedName>
        <fullName evidence="8">IE-2 protein</fullName>
    </submittedName>
</protein>
<dbReference type="InterPro" id="IPR001841">
    <property type="entry name" value="Znf_RING"/>
</dbReference>
<accession>L0CLU4</accession>
<keyword evidence="1" id="KW-0479">Metal-binding</keyword>
<evidence type="ECO:0000256" key="5">
    <source>
        <dbReference type="SAM" id="Coils"/>
    </source>
</evidence>
<feature type="coiled-coil region" evidence="5">
    <location>
        <begin position="273"/>
        <end position="307"/>
    </location>
</feature>
<evidence type="ECO:0000313" key="9">
    <source>
        <dbReference type="Proteomes" id="UP000202315"/>
    </source>
</evidence>
<dbReference type="GO" id="GO:0008270">
    <property type="term" value="F:zinc ion binding"/>
    <property type="evidence" value="ECO:0007669"/>
    <property type="project" value="UniProtKB-KW"/>
</dbReference>
<dbReference type="EMBL" id="JX467702">
    <property type="protein sequence ID" value="AGA16298.1"/>
    <property type="molecule type" value="Genomic_DNA"/>
</dbReference>
<feature type="domain" description="RING-type" evidence="7">
    <location>
        <begin position="187"/>
        <end position="231"/>
    </location>
</feature>
<dbReference type="OrthoDB" id="13124at10239"/>
<keyword evidence="2 4" id="KW-0863">Zinc-finger</keyword>
<evidence type="ECO:0000313" key="8">
    <source>
        <dbReference type="EMBL" id="AGA16298.1"/>
    </source>
</evidence>
<sequence length="393" mass="44538">MSRQLNAASSSSSNRRNNLSLRRRIDFSATPSTSADGSRAVFRPRRPSEAARRFWEARRANIRNSNSGNSGEVDNDIIDIVDLVRTSQDTSAENSLPARANSPDLFSDDELPSVQILSAASTQIISAASLTFTQQSNTVNDNNDHDDDINIPLTTQRTPPLHQEYEPVSQNNMEEEKEKEIEHELTCNICFSTYKDVKNINSSFVTTTRCNHAVCFKCYLRIYTDKLEYTCFCSVTTANCRMYSKKGCVEFIPAVVQHDKRLMASHWENLLDNNTVNNNNTNEENVIAKLQQELAELRAKNSLTEHNMTMLQGEHILLQQQHIVTETELTKAKSDLETSVNKSKELQLLVGNMQTQLSNQVSETQTLHLKFKHNYTKLANKLCKLISENKNDN</sequence>
<dbReference type="CDD" id="cd16449">
    <property type="entry name" value="RING-HC"/>
    <property type="match status" value="1"/>
</dbReference>
<dbReference type="Proteomes" id="UP000202315">
    <property type="component" value="Segment"/>
</dbReference>
<dbReference type="RefSeq" id="YP_007250554.1">
    <property type="nucleotide sequence ID" value="NC_019945.1"/>
</dbReference>
<reference evidence="8 9" key="1">
    <citation type="journal article" date="2012" name="J. Virol.">
        <title>Genome of Thysanoplusia orichalcea multiple nucleopolyhedrovirus lacks the superoxide dismutase gene.</title>
        <authorList>
            <person name="Wang Y.S."/>
            <person name="Huang G.H."/>
            <person name="Cheng X.H."/>
            <person name="Wang X."/>
            <person name="Garretson T.A."/>
            <person name="Dai L.Y."/>
            <person name="Zhang C.X."/>
            <person name="Cheng X.W."/>
        </authorList>
    </citation>
    <scope>NUCLEOTIDE SEQUENCE [LARGE SCALE GENOMIC DNA]</scope>
    <source>
        <strain evidence="8">P2</strain>
    </source>
</reference>
<gene>
    <name evidence="8" type="primary">IE-2</name>
</gene>
<evidence type="ECO:0000256" key="2">
    <source>
        <dbReference type="ARBA" id="ARBA00022771"/>
    </source>
</evidence>